<name>S4Y276_SORCE</name>
<dbReference type="RefSeq" id="WP_020738185.1">
    <property type="nucleotide sequence ID" value="NC_021658.1"/>
</dbReference>
<organism evidence="4 5">
    <name type="scientific">Sorangium cellulosum So0157-2</name>
    <dbReference type="NCBI Taxonomy" id="1254432"/>
    <lineage>
        <taxon>Bacteria</taxon>
        <taxon>Pseudomonadati</taxon>
        <taxon>Myxococcota</taxon>
        <taxon>Polyangia</taxon>
        <taxon>Polyangiales</taxon>
        <taxon>Polyangiaceae</taxon>
        <taxon>Sorangium</taxon>
    </lineage>
</organism>
<dbReference type="InterPro" id="IPR036513">
    <property type="entry name" value="STAS_dom_sf"/>
</dbReference>
<feature type="domain" description="Protein kinase" evidence="2">
    <location>
        <begin position="7"/>
        <end position="268"/>
    </location>
</feature>
<proteinExistence type="predicted"/>
<dbReference type="SMART" id="SM00065">
    <property type="entry name" value="GAF"/>
    <property type="match status" value="1"/>
</dbReference>
<evidence type="ECO:0000259" key="2">
    <source>
        <dbReference type="PROSITE" id="PS50011"/>
    </source>
</evidence>
<dbReference type="PANTHER" id="PTHR43642">
    <property type="entry name" value="HYBRID SIGNAL TRANSDUCTION HISTIDINE KINASE G"/>
    <property type="match status" value="1"/>
</dbReference>
<accession>S4Y276</accession>
<dbReference type="KEGG" id="scu:SCE1572_31395"/>
<dbReference type="PROSITE" id="PS50801">
    <property type="entry name" value="STAS"/>
    <property type="match status" value="1"/>
</dbReference>
<gene>
    <name evidence="4" type="ORF">SCE1572_31395</name>
</gene>
<dbReference type="PATRIC" id="fig|1254432.3.peg.7097"/>
<dbReference type="Gene3D" id="3.30.450.40">
    <property type="match status" value="1"/>
</dbReference>
<dbReference type="InterPro" id="IPR029016">
    <property type="entry name" value="GAF-like_dom_sf"/>
</dbReference>
<dbReference type="CDD" id="cd07041">
    <property type="entry name" value="STAS_RsbR_RsbS_like"/>
    <property type="match status" value="1"/>
</dbReference>
<dbReference type="Gene3D" id="1.10.510.10">
    <property type="entry name" value="Transferase(Phosphotransferase) domain 1"/>
    <property type="match status" value="1"/>
</dbReference>
<dbReference type="Gene3D" id="3.30.750.24">
    <property type="entry name" value="STAS domain"/>
    <property type="match status" value="1"/>
</dbReference>
<dbReference type="Pfam" id="PF13191">
    <property type="entry name" value="AAA_16"/>
    <property type="match status" value="1"/>
</dbReference>
<keyword evidence="1" id="KW-0175">Coiled coil</keyword>
<dbReference type="InterPro" id="IPR041664">
    <property type="entry name" value="AAA_16"/>
</dbReference>
<dbReference type="PROSITE" id="PS00108">
    <property type="entry name" value="PROTEIN_KINASE_ST"/>
    <property type="match status" value="1"/>
</dbReference>
<feature type="domain" description="STAS" evidence="3">
    <location>
        <begin position="1560"/>
        <end position="1671"/>
    </location>
</feature>
<dbReference type="GO" id="GO:0004672">
    <property type="term" value="F:protein kinase activity"/>
    <property type="evidence" value="ECO:0007669"/>
    <property type="project" value="InterPro"/>
</dbReference>
<dbReference type="CDD" id="cd14014">
    <property type="entry name" value="STKc_PknB_like"/>
    <property type="match status" value="1"/>
</dbReference>
<evidence type="ECO:0000313" key="5">
    <source>
        <dbReference type="Proteomes" id="UP000014803"/>
    </source>
</evidence>
<dbReference type="Pfam" id="PF00069">
    <property type="entry name" value="Pkinase"/>
    <property type="match status" value="1"/>
</dbReference>
<dbReference type="eggNOG" id="COG1366">
    <property type="taxonomic scope" value="Bacteria"/>
</dbReference>
<reference evidence="4 5" key="1">
    <citation type="journal article" date="2013" name="Sci. Rep.">
        <title>Extraordinary expansion of a Sorangium cellulosum genome from an alkaline milieu.</title>
        <authorList>
            <person name="Han K."/>
            <person name="Li Z.F."/>
            <person name="Peng R."/>
            <person name="Zhu L.P."/>
            <person name="Zhou T."/>
            <person name="Wang L.G."/>
            <person name="Li S.G."/>
            <person name="Zhang X.B."/>
            <person name="Hu W."/>
            <person name="Wu Z.H."/>
            <person name="Qin N."/>
            <person name="Li Y.Z."/>
        </authorList>
    </citation>
    <scope>NUCLEOTIDE SEQUENCE [LARGE SCALE GENOMIC DNA]</scope>
    <source>
        <strain evidence="4 5">So0157-2</strain>
    </source>
</reference>
<dbReference type="SUPFAM" id="SSF52091">
    <property type="entry name" value="SpoIIaa-like"/>
    <property type="match status" value="1"/>
</dbReference>
<dbReference type="eggNOG" id="COG3899">
    <property type="taxonomic scope" value="Bacteria"/>
</dbReference>
<dbReference type="Pfam" id="PF01740">
    <property type="entry name" value="STAS"/>
    <property type="match status" value="1"/>
</dbReference>
<evidence type="ECO:0000313" key="4">
    <source>
        <dbReference type="EMBL" id="AGP38586.1"/>
    </source>
</evidence>
<dbReference type="Pfam" id="PF01590">
    <property type="entry name" value="GAF"/>
    <property type="match status" value="1"/>
</dbReference>
<evidence type="ECO:0000259" key="3">
    <source>
        <dbReference type="PROSITE" id="PS50801"/>
    </source>
</evidence>
<dbReference type="eggNOG" id="COG2203">
    <property type="taxonomic scope" value="Bacteria"/>
</dbReference>
<protein>
    <submittedName>
        <fullName evidence="4">Uncharacterized protein</fullName>
    </submittedName>
</protein>
<feature type="coiled-coil region" evidence="1">
    <location>
        <begin position="1488"/>
        <end position="1554"/>
    </location>
</feature>
<dbReference type="SUPFAM" id="SSF56112">
    <property type="entry name" value="Protein kinase-like (PK-like)"/>
    <property type="match status" value="1"/>
</dbReference>
<dbReference type="InterPro" id="IPR053159">
    <property type="entry name" value="Hybrid_Histidine_Kinase"/>
</dbReference>
<dbReference type="Gene3D" id="3.30.200.20">
    <property type="entry name" value="Phosphorylase Kinase, domain 1"/>
    <property type="match status" value="1"/>
</dbReference>
<evidence type="ECO:0000256" key="1">
    <source>
        <dbReference type="SAM" id="Coils"/>
    </source>
</evidence>
<dbReference type="SUPFAM" id="SSF52540">
    <property type="entry name" value="P-loop containing nucleoside triphosphate hydrolases"/>
    <property type="match status" value="1"/>
</dbReference>
<dbReference type="SMART" id="SM00220">
    <property type="entry name" value="S_TKc"/>
    <property type="match status" value="1"/>
</dbReference>
<dbReference type="Proteomes" id="UP000014803">
    <property type="component" value="Chromosome"/>
</dbReference>
<dbReference type="STRING" id="1254432.SCE1572_31395"/>
<dbReference type="PANTHER" id="PTHR43642:SF1">
    <property type="entry name" value="HYBRID SIGNAL TRANSDUCTION HISTIDINE KINASE G"/>
    <property type="match status" value="1"/>
</dbReference>
<dbReference type="InterPro" id="IPR027417">
    <property type="entry name" value="P-loop_NTPase"/>
</dbReference>
<dbReference type="InterPro" id="IPR011009">
    <property type="entry name" value="Kinase-like_dom_sf"/>
</dbReference>
<dbReference type="InterPro" id="IPR003018">
    <property type="entry name" value="GAF"/>
</dbReference>
<dbReference type="InterPro" id="IPR000719">
    <property type="entry name" value="Prot_kinase_dom"/>
</dbReference>
<dbReference type="EMBL" id="CP003969">
    <property type="protein sequence ID" value="AGP38586.1"/>
    <property type="molecule type" value="Genomic_DNA"/>
</dbReference>
<sequence>MALLSRYTLDEPIHEGRSAILYRGRRSADGVPIVAKVLRSEYPEPREIAKLRHEFAILKQLVLPGVVRAHALEKHNHGVALVLEDTGGRSLAQVIARERLGLETVLRIAVSLADTLGAVHQRNVIHKDIKPHNILVRTDEPLSVKLADFGIATRLSQEIQRAQAPDALEGTLLYMAPEQTGRMNRVVDRRTDLYSLGATLYELLTGKPPFPVTDPLELVHSHIARTPPPPRALAPEVPEVVSDIVMKLLSKAAEDRYQSAQGLKHDLAACLERLESTARAAPFSLGQRDASGELRLSQKLYGRDAELSTLASAALRAAAGAAELVLISGHAGVGKSALVGELPRILTGERRSFLLAAGKFEELSRGTPYVGVARVLQDVVRQILAEPAEAIARQRAALLRAVGQGGQVLVDLVPELALLLGPQPPVPELGPTEAQNRFALVVQRFFHALTAERPLCLFLDDLQWADPASLKLLPLLLAGQASGPSEGDGGHLLVIGAARAGEVDAAHPLATALDALREAGGAVRAIELAPLPLSDVTRLIADTLACGEERAAPLAELVFERTGGNPFFLGQVLLALHEAGELAFDEREGAFSWDLVRIRERGLARDVVALMASKIERLAPETQRALKLAACVGHEFTLKLLATLHGKSPVETGRDLWGALREGLVLPRDPEYRLLYDDTTAASFDVSYRFMHDRIHQAAYALIEGDLREEAHLTIGRLLLASGDREVDEDHLFAALRHLNLVAARLDAPHERRRLAAWNLTAGRKAKAATAYHAAAAYLRAGIAALGEAGWEAQPDLAFALRLERAECEYLAGDHGASERLFDELLPRAGTRVERARVLRLRAVLYLTSSRFADAVSAGVEALALFGIDVPSGEGALGAAFAAGLEEVSRNLAGRSPSDLAAAPEMTDPDARAACEILSTLIQPGPLIGPVLYGFLNVTQINLFLKHGHTELSAYGAVSFGFMLAMVLDRHDEARAFSELALALQERFRNDGLACKLNELIGVFSHFFRPVRASLAYLDRAQQAGLESGDFLYLSYALFHAVAIRLCAGDELGAVRADAGRGVELTRRTQVAICEAGLLLVKQAAASLAGDTEGPLSLNGDGFDEAAFVEAHRGPDAEFVACAYYLLKAELAYLHEEHAAALAMAAEAEARSASGNNLYLLTELSFYTCLATLAAGPPPEPAAPAGALARHRAKLAAWAERCPENFQHKHALVRAEAARASGEGLDAALPLYDEAIEAARQNGFAHHAALASELCARLLLERGRPKLARVYMTDAYYGYLQWGATAKAARLAQRHAHLLLSGEPAARFVPSATVSSSSSSTGGLGFDALSVLRAAQAISGEIVLDRLLERLVEILVENTGAQRGILLLQQGGALRVEAVIAVAPDERAFGPEAAARVGDALAMSVVRHVQRTREPVITGYAAAGRRFADDPHIAARRPRSILCLPLAHQGRLAGVLYLEHGALGDAFSPARLEILRALSSQAAGAIENAQLYARVEAMREELQRANASLAREVASQTEQLRASNEQLTRELAERERAERERAALQEEVLRAHRARLLELSSPIIPITDRILVMPLIGQMDAERAEQMLSTALEGAAAHRAEVVILDITGIRAVDTGVASTLLRAAGALRLLGTRVVLTGVRAEVAQALVALDIDLGELVTMGTLRSGIAYALRRPGG</sequence>
<dbReference type="InterPro" id="IPR008271">
    <property type="entry name" value="Ser/Thr_kinase_AS"/>
</dbReference>
<dbReference type="SUPFAM" id="SSF55781">
    <property type="entry name" value="GAF domain-like"/>
    <property type="match status" value="1"/>
</dbReference>
<dbReference type="eggNOG" id="COG0515">
    <property type="taxonomic scope" value="Bacteria"/>
</dbReference>
<dbReference type="HOGENOM" id="CLU_000445_34_2_7"/>
<dbReference type="GO" id="GO:0005524">
    <property type="term" value="F:ATP binding"/>
    <property type="evidence" value="ECO:0007669"/>
    <property type="project" value="InterPro"/>
</dbReference>
<dbReference type="InterPro" id="IPR002645">
    <property type="entry name" value="STAS_dom"/>
</dbReference>
<dbReference type="PROSITE" id="PS50011">
    <property type="entry name" value="PROTEIN_KINASE_DOM"/>
    <property type="match status" value="1"/>
</dbReference>